<evidence type="ECO:0000313" key="3">
    <source>
        <dbReference type="Proteomes" id="UP000187323"/>
    </source>
</evidence>
<reference evidence="2 3" key="1">
    <citation type="submission" date="2016-10" db="EMBL/GenBank/DDBJ databases">
        <title>Paenibacillus species isolates.</title>
        <authorList>
            <person name="Beno S.M."/>
        </authorList>
    </citation>
    <scope>NUCLEOTIDE SEQUENCE [LARGE SCALE GENOMIC DNA]</scope>
    <source>
        <strain evidence="2 3">FSL H7-0918</strain>
    </source>
</reference>
<sequence length="675" mass="76730">MRLYKDTVNTMKEELSLFYSYIKVNKVLYVFLFFVAIWAYGFPLTQFTLSLDEENALFRDFGASVSIWSSQGRFGISILKLVFHNWQSNSITASLLAVTGLVFTSIIWAYALSSCIITKDKSTKLDWPGLGLALVFLTFPAHSENVGFSIMSFELGIGWIMVSAASLIVAKWAIMKKNISYMLIALLLLIFAISIYQAFMPVFICAVILITIMHLINLQNSSINVNLKDTVVVVLKYILVAFLSLVIYKIIDIIISLFIPKSDYVDGFFLWGKANSVIVVETLIENFKKLILGDVIFGSNIILPSIILSVLILLFFIFRALKNNNTTTTAWIIAALLVAFITSPFLMSIILGSPMPIRTSFVLALFVSSIWYLLYMLTKKRLIRNLIILVFVTTTIYQSQSMSQLYYSDYNRYQDDIKIANQIGTRILELDLGETPSKPVVFLGSHAQLPRENIIKQEILGFSFFEWYGGDKDRIGNFMSSLGYKYKIPTDIEREKAIKLAELMPAWPYKGSVALVDDLIIVNLSDNPEKYGLNLINDENKSMSQYKKIESVKLDKDNIDFFSDLVIENAESDSYILKAGNIDPYISISLAEKLEKDSFEHISFTIESNVEGDMQLFLLQENESYSEKYSGIIKLKKGMNKIICERQQFMNNLISLRIDPPALSVIKIKEISFYK</sequence>
<comment type="caution">
    <text evidence="2">The sequence shown here is derived from an EMBL/GenBank/DDBJ whole genome shotgun (WGS) entry which is preliminary data.</text>
</comment>
<proteinExistence type="predicted"/>
<feature type="transmembrane region" description="Helical" evidence="1">
    <location>
        <begin position="148"/>
        <end position="169"/>
    </location>
</feature>
<gene>
    <name evidence="2" type="ORF">BSK47_22610</name>
</gene>
<feature type="transmembrane region" description="Helical" evidence="1">
    <location>
        <begin position="21"/>
        <end position="41"/>
    </location>
</feature>
<organism evidence="2 3">
    <name type="scientific">Paenibacillus odorifer</name>
    <dbReference type="NCBI Taxonomy" id="189426"/>
    <lineage>
        <taxon>Bacteria</taxon>
        <taxon>Bacillati</taxon>
        <taxon>Bacillota</taxon>
        <taxon>Bacilli</taxon>
        <taxon>Bacillales</taxon>
        <taxon>Paenibacillaceae</taxon>
        <taxon>Paenibacillus</taxon>
    </lineage>
</organism>
<evidence type="ECO:0000256" key="1">
    <source>
        <dbReference type="SAM" id="Phobius"/>
    </source>
</evidence>
<feature type="transmembrane region" description="Helical" evidence="1">
    <location>
        <begin position="296"/>
        <end position="318"/>
    </location>
</feature>
<feature type="transmembrane region" description="Helical" evidence="1">
    <location>
        <begin position="234"/>
        <end position="255"/>
    </location>
</feature>
<keyword evidence="1" id="KW-0472">Membrane</keyword>
<keyword evidence="1" id="KW-1133">Transmembrane helix</keyword>
<dbReference type="Pfam" id="PF14264">
    <property type="entry name" value="Glucos_trans_II"/>
    <property type="match status" value="1"/>
</dbReference>
<accession>A0AB36J8K0</accession>
<feature type="transmembrane region" description="Helical" evidence="1">
    <location>
        <begin position="382"/>
        <end position="399"/>
    </location>
</feature>
<evidence type="ECO:0000313" key="2">
    <source>
        <dbReference type="EMBL" id="OME15059.1"/>
    </source>
</evidence>
<dbReference type="InterPro" id="IPR025686">
    <property type="entry name" value="Glucos_trans_II"/>
</dbReference>
<feature type="transmembrane region" description="Helical" evidence="1">
    <location>
        <begin position="357"/>
        <end position="375"/>
    </location>
</feature>
<keyword evidence="1" id="KW-0812">Transmembrane</keyword>
<feature type="transmembrane region" description="Helical" evidence="1">
    <location>
        <begin position="330"/>
        <end position="351"/>
    </location>
</feature>
<feature type="transmembrane region" description="Helical" evidence="1">
    <location>
        <begin position="125"/>
        <end position="142"/>
    </location>
</feature>
<name>A0AB36J8K0_9BACL</name>
<dbReference type="Proteomes" id="UP000187323">
    <property type="component" value="Unassembled WGS sequence"/>
</dbReference>
<feature type="transmembrane region" description="Helical" evidence="1">
    <location>
        <begin position="181"/>
        <end position="214"/>
    </location>
</feature>
<protein>
    <recommendedName>
        <fullName evidence="4">Glycosyltransferase RgtA/B/C/D-like domain-containing protein</fullName>
    </recommendedName>
</protein>
<feature type="transmembrane region" description="Helical" evidence="1">
    <location>
        <begin position="91"/>
        <end position="113"/>
    </location>
</feature>
<evidence type="ECO:0008006" key="4">
    <source>
        <dbReference type="Google" id="ProtNLM"/>
    </source>
</evidence>
<dbReference type="EMBL" id="MPTO01000023">
    <property type="protein sequence ID" value="OME15059.1"/>
    <property type="molecule type" value="Genomic_DNA"/>
</dbReference>
<dbReference type="AlphaFoldDB" id="A0AB36J8K0"/>